<evidence type="ECO:0000256" key="1">
    <source>
        <dbReference type="SAM" id="MobiDB-lite"/>
    </source>
</evidence>
<feature type="compositionally biased region" description="Basic residues" evidence="1">
    <location>
        <begin position="176"/>
        <end position="189"/>
    </location>
</feature>
<accession>A0AAV2QCI5</accession>
<dbReference type="AlphaFoldDB" id="A0AAV2QCI5"/>
<reference evidence="2 3" key="1">
    <citation type="submission" date="2024-05" db="EMBL/GenBank/DDBJ databases">
        <authorList>
            <person name="Wallberg A."/>
        </authorList>
    </citation>
    <scope>NUCLEOTIDE SEQUENCE [LARGE SCALE GENOMIC DNA]</scope>
</reference>
<gene>
    <name evidence="2" type="ORF">MNOR_LOCUS10882</name>
</gene>
<evidence type="ECO:0000313" key="3">
    <source>
        <dbReference type="Proteomes" id="UP001497623"/>
    </source>
</evidence>
<proteinExistence type="predicted"/>
<feature type="non-terminal residue" evidence="2">
    <location>
        <position position="1"/>
    </location>
</feature>
<organism evidence="2 3">
    <name type="scientific">Meganyctiphanes norvegica</name>
    <name type="common">Northern krill</name>
    <name type="synonym">Thysanopoda norvegica</name>
    <dbReference type="NCBI Taxonomy" id="48144"/>
    <lineage>
        <taxon>Eukaryota</taxon>
        <taxon>Metazoa</taxon>
        <taxon>Ecdysozoa</taxon>
        <taxon>Arthropoda</taxon>
        <taxon>Crustacea</taxon>
        <taxon>Multicrustacea</taxon>
        <taxon>Malacostraca</taxon>
        <taxon>Eumalacostraca</taxon>
        <taxon>Eucarida</taxon>
        <taxon>Euphausiacea</taxon>
        <taxon>Euphausiidae</taxon>
        <taxon>Meganyctiphanes</taxon>
    </lineage>
</organism>
<dbReference type="Proteomes" id="UP001497623">
    <property type="component" value="Unassembled WGS sequence"/>
</dbReference>
<comment type="caution">
    <text evidence="2">The sequence shown here is derived from an EMBL/GenBank/DDBJ whole genome shotgun (WGS) entry which is preliminary data.</text>
</comment>
<evidence type="ECO:0000313" key="2">
    <source>
        <dbReference type="EMBL" id="CAL4079232.1"/>
    </source>
</evidence>
<feature type="non-terminal residue" evidence="2">
    <location>
        <position position="427"/>
    </location>
</feature>
<keyword evidence="3" id="KW-1185">Reference proteome</keyword>
<protein>
    <submittedName>
        <fullName evidence="2">Uncharacterized protein</fullName>
    </submittedName>
</protein>
<feature type="region of interest" description="Disordered" evidence="1">
    <location>
        <begin position="165"/>
        <end position="190"/>
    </location>
</feature>
<sequence length="427" mass="46826">VNLSKTPVNVNSVSGCEPSELPKCVSASRSHSVNTEFVVECAEFNVNNSGGNEGGRLNSSTRLDFLSNFLSVSSVVHTNTSEMSQSDTDNRVFSEAACECEEGNSCEVCQTVTERNPSEIQDLVSSVREALGKMDRLANEVSSLKVGLQATNVRLGELEVASGRSSVESSANERRRSSKNKAVKVKDKKKSVDVEKERGFKLMEEKLKDRDRAAKARFEEMPTSSDEDYNMKTLKKKMTKKQRQECGVKVSARLRDAGAVFPQEDDYTSGNSEGSGMDSDHEAGCRSSRKVKSGAKIRKRPVVQTELWPHTIANEEDGEDVSSEDISLAKFLSCFSFILVNCGRTEAAGRAVLFQAISAVLECLPWADARTFHNLMLLKIEQGRLVWSSDFLTLADKFLDRKVRLGLRSKGPSVAAGTSKGSSFKVS</sequence>
<dbReference type="EMBL" id="CAXKWB010005604">
    <property type="protein sequence ID" value="CAL4079232.1"/>
    <property type="molecule type" value="Genomic_DNA"/>
</dbReference>
<feature type="region of interest" description="Disordered" evidence="1">
    <location>
        <begin position="262"/>
        <end position="294"/>
    </location>
</feature>
<name>A0AAV2QCI5_MEGNR</name>